<dbReference type="EMBL" id="MGDB01000141">
    <property type="protein sequence ID" value="OGL38680.1"/>
    <property type="molecule type" value="Genomic_DNA"/>
</dbReference>
<evidence type="ECO:0000313" key="2">
    <source>
        <dbReference type="EMBL" id="OGL38680.1"/>
    </source>
</evidence>
<dbReference type="Proteomes" id="UP000178526">
    <property type="component" value="Unassembled WGS sequence"/>
</dbReference>
<evidence type="ECO:0000259" key="1">
    <source>
        <dbReference type="Pfam" id="PF04015"/>
    </source>
</evidence>
<dbReference type="Pfam" id="PF04015">
    <property type="entry name" value="DUF362"/>
    <property type="match status" value="1"/>
</dbReference>
<protein>
    <recommendedName>
        <fullName evidence="1">DUF362 domain-containing protein</fullName>
    </recommendedName>
</protein>
<dbReference type="InterPro" id="IPR007160">
    <property type="entry name" value="DUF362"/>
</dbReference>
<organism evidence="2 3">
    <name type="scientific">Candidatus Schekmanbacteria bacterium GWA2_38_11</name>
    <dbReference type="NCBI Taxonomy" id="1817876"/>
    <lineage>
        <taxon>Bacteria</taxon>
        <taxon>Candidatus Schekmaniibacteriota</taxon>
    </lineage>
</organism>
<accession>A0A1F7RBE6</accession>
<dbReference type="AlphaFoldDB" id="A0A1F7RBE6"/>
<reference evidence="2 3" key="1">
    <citation type="journal article" date="2016" name="Nat. Commun.">
        <title>Thousands of microbial genomes shed light on interconnected biogeochemical processes in an aquifer system.</title>
        <authorList>
            <person name="Anantharaman K."/>
            <person name="Brown C.T."/>
            <person name="Hug L.A."/>
            <person name="Sharon I."/>
            <person name="Castelle C.J."/>
            <person name="Probst A.J."/>
            <person name="Thomas B.C."/>
            <person name="Singh A."/>
            <person name="Wilkins M.J."/>
            <person name="Karaoz U."/>
            <person name="Brodie E.L."/>
            <person name="Williams K.H."/>
            <person name="Hubbard S.S."/>
            <person name="Banfield J.F."/>
        </authorList>
    </citation>
    <scope>NUCLEOTIDE SEQUENCE [LARGE SCALE GENOMIC DNA]</scope>
</reference>
<evidence type="ECO:0000313" key="3">
    <source>
        <dbReference type="Proteomes" id="UP000178526"/>
    </source>
</evidence>
<name>A0A1F7RBE6_9BACT</name>
<comment type="caution">
    <text evidence="2">The sequence shown here is derived from an EMBL/GenBank/DDBJ whole genome shotgun (WGS) entry which is preliminary data.</text>
</comment>
<feature type="domain" description="DUF362" evidence="1">
    <location>
        <begin position="36"/>
        <end position="230"/>
    </location>
</feature>
<proteinExistence type="predicted"/>
<gene>
    <name evidence="2" type="ORF">A2042_06060</name>
</gene>
<sequence length="326" mass="37891">MDEVIVKKIDDLDKDFNRILENFYRQKLFEGIDGKIIIKPNLCTIASRKSGVVSDIKIVEHLIKFFKEKKPDAEILIVESDSFDRDAEDVFTRLGYFDLQKKWNIRLLNLTKEESISIIIPGIPYELNLPKIFLKDFFFVSLANLKTHDYQKITCIFKNQFGCLPDRLKERYHPYLEETLYALDRFIDPDLCIVDGRIALEGNGPVDGEPLETGIMVIGNKSIAVDTVCAQIMGFKPEEVPYLNYAFKKSKYDYKKIKIAGDDLRFNFKFIPKKLYVGIRLKILITRTSVAITNFLKKLSFHILYFGIIQTFSRIPGYIKKQIVKQ</sequence>